<dbReference type="GO" id="GO:0020037">
    <property type="term" value="F:heme binding"/>
    <property type="evidence" value="ECO:0007669"/>
    <property type="project" value="InterPro"/>
</dbReference>
<dbReference type="GO" id="GO:0019441">
    <property type="term" value="P:L-tryptophan catabolic process to kynurenine"/>
    <property type="evidence" value="ECO:0007669"/>
    <property type="project" value="InterPro"/>
</dbReference>
<organism evidence="1 2">
    <name type="scientific">Edaphobacter modestus</name>
    <dbReference type="NCBI Taxonomy" id="388466"/>
    <lineage>
        <taxon>Bacteria</taxon>
        <taxon>Pseudomonadati</taxon>
        <taxon>Acidobacteriota</taxon>
        <taxon>Terriglobia</taxon>
        <taxon>Terriglobales</taxon>
        <taxon>Acidobacteriaceae</taxon>
        <taxon>Edaphobacter</taxon>
    </lineage>
</organism>
<dbReference type="GO" id="GO:0046872">
    <property type="term" value="F:metal ion binding"/>
    <property type="evidence" value="ECO:0007669"/>
    <property type="project" value="InterPro"/>
</dbReference>
<evidence type="ECO:0000313" key="1">
    <source>
        <dbReference type="EMBL" id="RZU35304.1"/>
    </source>
</evidence>
<dbReference type="InterPro" id="IPR037217">
    <property type="entry name" value="Trp/Indoleamine_2_3_dOase-like"/>
</dbReference>
<dbReference type="Proteomes" id="UP000292958">
    <property type="component" value="Unassembled WGS sequence"/>
</dbReference>
<dbReference type="AlphaFoldDB" id="A0A4Q7YEY1"/>
<dbReference type="PANTHER" id="PTHR10138:SF0">
    <property type="entry name" value="TRYPTOPHAN 2,3-DIOXYGENASE"/>
    <property type="match status" value="1"/>
</dbReference>
<evidence type="ECO:0000313" key="2">
    <source>
        <dbReference type="Proteomes" id="UP000292958"/>
    </source>
</evidence>
<dbReference type="GO" id="GO:0004833">
    <property type="term" value="F:L-tryptophan 2,3-dioxygenase activity"/>
    <property type="evidence" value="ECO:0007669"/>
    <property type="project" value="InterPro"/>
</dbReference>
<protein>
    <submittedName>
        <fullName evidence="1">Tryptophan 2,3-dioxygenase</fullName>
    </submittedName>
</protein>
<dbReference type="PANTHER" id="PTHR10138">
    <property type="entry name" value="TRYPTOPHAN 2,3-DIOXYGENASE"/>
    <property type="match status" value="1"/>
</dbReference>
<dbReference type="EMBL" id="SHKW01000003">
    <property type="protein sequence ID" value="RZU35304.1"/>
    <property type="molecule type" value="Genomic_DNA"/>
</dbReference>
<keyword evidence="2" id="KW-1185">Reference proteome</keyword>
<dbReference type="Gene3D" id="1.20.58.480">
    <property type="match status" value="1"/>
</dbReference>
<reference evidence="1 2" key="1">
    <citation type="submission" date="2019-02" db="EMBL/GenBank/DDBJ databases">
        <title>Genomic Encyclopedia of Archaeal and Bacterial Type Strains, Phase II (KMG-II): from individual species to whole genera.</title>
        <authorList>
            <person name="Goeker M."/>
        </authorList>
    </citation>
    <scope>NUCLEOTIDE SEQUENCE [LARGE SCALE GENOMIC DNA]</scope>
    <source>
        <strain evidence="1 2">DSM 18101</strain>
    </source>
</reference>
<keyword evidence="1" id="KW-0223">Dioxygenase</keyword>
<accession>A0A4Q7YEY1</accession>
<dbReference type="Pfam" id="PF03301">
    <property type="entry name" value="Trp_dioxygenase"/>
    <property type="match status" value="2"/>
</dbReference>
<dbReference type="InterPro" id="IPR004981">
    <property type="entry name" value="Trp_2_3_dOase"/>
</dbReference>
<sequence>MNETRTKENQTPYSAWLQTEILHTLQQTVSDHPGEYAFMINVQVQELYWALIVREMQAAQACLREDNLVEAHEALLRVVDHHEPLNATWRSLSWITPSDMMPILAAVRATYGQDTALQGWTYRHMVYLFGIKQEQHLEHFEPQPHRFEQLQKALNEPSLYDDVLSFLSRRGFKIPAEVLRRDPSKTYAPDPQVEKAWAAAYETDPPVKMLGETMADIAEEFTTWKYRHLMATRRTIGNRSAYFGTPAVSWLLPTLEDIPFPELFSARTFIGDQPPVCPHAKS</sequence>
<proteinExistence type="predicted"/>
<dbReference type="SUPFAM" id="SSF140959">
    <property type="entry name" value="Indolic compounds 2,3-dioxygenase-like"/>
    <property type="match status" value="1"/>
</dbReference>
<comment type="caution">
    <text evidence="1">The sequence shown here is derived from an EMBL/GenBank/DDBJ whole genome shotgun (WGS) entry which is preliminary data.</text>
</comment>
<dbReference type="RefSeq" id="WP_130424612.1">
    <property type="nucleotide sequence ID" value="NZ_SHKW01000003.1"/>
</dbReference>
<dbReference type="GO" id="GO:0019442">
    <property type="term" value="P:L-tryptophan catabolic process to acetyl-CoA"/>
    <property type="evidence" value="ECO:0007669"/>
    <property type="project" value="TreeGrafter"/>
</dbReference>
<gene>
    <name evidence="1" type="ORF">BDD14_6076</name>
</gene>
<dbReference type="OrthoDB" id="9776847at2"/>
<name>A0A4Q7YEY1_9BACT</name>
<keyword evidence="1" id="KW-0560">Oxidoreductase</keyword>